<dbReference type="OrthoDB" id="9944412at2759"/>
<keyword evidence="2" id="KW-1185">Reference proteome</keyword>
<gene>
    <name evidence="1" type="ORF">OFUS_LOCUS16936</name>
</gene>
<comment type="caution">
    <text evidence="1">The sequence shown here is derived from an EMBL/GenBank/DDBJ whole genome shotgun (WGS) entry which is preliminary data.</text>
</comment>
<sequence length="249" mass="28426">MNKLRHFYCSSLTRNVKCMKVSPKTPHISQCAQFSCEEPLFCDRQRETYFSTKFRQKNIPAQQCSLLYGTPKRFYGLDTTRNEFKKSTIEAELEDHVGKSNRDILEDIYEETVYQRSKIQSEGGWMIRLANENGYLSWCRNTYLASAVAVACFSQGSAVPYAPYAADILFLMGGLNLTLGTVTYVSQLVQLRDVIYMSRLTTLTHSSMAILHLLLWFTAVIVYMGYGDEDDIVIVATKDPDCDCDMKKV</sequence>
<dbReference type="Proteomes" id="UP000749559">
    <property type="component" value="Unassembled WGS sequence"/>
</dbReference>
<evidence type="ECO:0000313" key="2">
    <source>
        <dbReference type="Proteomes" id="UP000749559"/>
    </source>
</evidence>
<dbReference type="PANTHER" id="PTHR16236">
    <property type="entry name" value="TRANSMEMBRANE PROTEIN 160"/>
    <property type="match status" value="1"/>
</dbReference>
<accession>A0A8J1XVC8</accession>
<reference evidence="1" key="1">
    <citation type="submission" date="2022-03" db="EMBL/GenBank/DDBJ databases">
        <authorList>
            <person name="Martin C."/>
        </authorList>
    </citation>
    <scope>NUCLEOTIDE SEQUENCE</scope>
</reference>
<dbReference type="PANTHER" id="PTHR16236:SF0">
    <property type="entry name" value="TRANSMEMBRANE PROTEIN 160"/>
    <property type="match status" value="1"/>
</dbReference>
<dbReference type="InterPro" id="IPR026801">
    <property type="entry name" value="TMEM160"/>
</dbReference>
<dbReference type="EMBL" id="CAIIXF020000008">
    <property type="protein sequence ID" value="CAH1791897.1"/>
    <property type="molecule type" value="Genomic_DNA"/>
</dbReference>
<organism evidence="1 2">
    <name type="scientific">Owenia fusiformis</name>
    <name type="common">Polychaete worm</name>
    <dbReference type="NCBI Taxonomy" id="6347"/>
    <lineage>
        <taxon>Eukaryota</taxon>
        <taxon>Metazoa</taxon>
        <taxon>Spiralia</taxon>
        <taxon>Lophotrochozoa</taxon>
        <taxon>Annelida</taxon>
        <taxon>Polychaeta</taxon>
        <taxon>Sedentaria</taxon>
        <taxon>Canalipalpata</taxon>
        <taxon>Sabellida</taxon>
        <taxon>Oweniida</taxon>
        <taxon>Oweniidae</taxon>
        <taxon>Owenia</taxon>
    </lineage>
</organism>
<protein>
    <submittedName>
        <fullName evidence="1">Uncharacterized protein</fullName>
    </submittedName>
</protein>
<proteinExistence type="predicted"/>
<name>A0A8J1XVC8_OWEFU</name>
<dbReference type="AlphaFoldDB" id="A0A8J1XVC8"/>
<evidence type="ECO:0000313" key="1">
    <source>
        <dbReference type="EMBL" id="CAH1791897.1"/>
    </source>
</evidence>